<keyword evidence="1" id="KW-0732">Signal</keyword>
<evidence type="ECO:0000256" key="1">
    <source>
        <dbReference type="SAM" id="SignalP"/>
    </source>
</evidence>
<feature type="chain" id="PRO_5014985346" description="GmrSD restriction endonucleases C-terminal domain-containing protein" evidence="1">
    <location>
        <begin position="23"/>
        <end position="224"/>
    </location>
</feature>
<dbReference type="Proteomes" id="UP000229757">
    <property type="component" value="Chromosome"/>
</dbReference>
<dbReference type="EMBL" id="CP011797">
    <property type="protein sequence ID" value="ATX76488.1"/>
    <property type="molecule type" value="Genomic_DNA"/>
</dbReference>
<accession>A0A2K8KNY0</accession>
<feature type="domain" description="GmrSD restriction endonucleases C-terminal" evidence="2">
    <location>
        <begin position="124"/>
        <end position="204"/>
    </location>
</feature>
<dbReference type="Pfam" id="PF07510">
    <property type="entry name" value="GmrSD_C"/>
    <property type="match status" value="1"/>
</dbReference>
<feature type="signal peptide" evidence="1">
    <location>
        <begin position="1"/>
        <end position="22"/>
    </location>
</feature>
<dbReference type="KEGG" id="rfo:REIFOR_01342"/>
<dbReference type="NCBIfam" id="NF033223">
    <property type="entry name" value="YHYH_alt"/>
    <property type="match status" value="1"/>
</dbReference>
<evidence type="ECO:0000313" key="3">
    <source>
        <dbReference type="EMBL" id="ATX76488.1"/>
    </source>
</evidence>
<dbReference type="InterPro" id="IPR011089">
    <property type="entry name" value="GmrSD_C"/>
</dbReference>
<protein>
    <recommendedName>
        <fullName evidence="2">GmrSD restriction endonucleases C-terminal domain-containing protein</fullName>
    </recommendedName>
</protein>
<evidence type="ECO:0000313" key="4">
    <source>
        <dbReference type="Proteomes" id="UP000229757"/>
    </source>
</evidence>
<organism evidence="3 4">
    <name type="scientific">Reinekea forsetii</name>
    <dbReference type="NCBI Taxonomy" id="1336806"/>
    <lineage>
        <taxon>Bacteria</taxon>
        <taxon>Pseudomonadati</taxon>
        <taxon>Pseudomonadota</taxon>
        <taxon>Gammaproteobacteria</taxon>
        <taxon>Oceanospirillales</taxon>
        <taxon>Saccharospirillaceae</taxon>
        <taxon>Reinekea</taxon>
    </lineage>
</organism>
<proteinExistence type="predicted"/>
<keyword evidence="4" id="KW-1185">Reference proteome</keyword>
<dbReference type="PANTHER" id="PTHR24094:SF15">
    <property type="entry name" value="AMP-DEPENDENT SYNTHETASE_LIGASE DOMAIN-CONTAINING PROTEIN-RELATED"/>
    <property type="match status" value="1"/>
</dbReference>
<reference evidence="3 4" key="1">
    <citation type="journal article" date="2017" name="Environ. Microbiol.">
        <title>Genomic and physiological analyses of 'Reinekea forsetii' reveal a versatile opportunistic lifestyle during spring algae blooms.</title>
        <authorList>
            <person name="Avci B."/>
            <person name="Hahnke R.L."/>
            <person name="Chafee M."/>
            <person name="Fischer T."/>
            <person name="Gruber-Vodicka H."/>
            <person name="Tegetmeyer H.E."/>
            <person name="Harder J."/>
            <person name="Fuchs B.M."/>
            <person name="Amann R.I."/>
            <person name="Teeling H."/>
        </authorList>
    </citation>
    <scope>NUCLEOTIDE SEQUENCE [LARGE SCALE GENOMIC DNA]</scope>
    <source>
        <strain evidence="3 4">Hel1_31_D35</strain>
    </source>
</reference>
<dbReference type="InterPro" id="IPR047773">
    <property type="entry name" value="YHYH_dom_bact"/>
</dbReference>
<gene>
    <name evidence="3" type="ORF">REIFOR_01342</name>
</gene>
<name>A0A2K8KNY0_9GAMM</name>
<dbReference type="PANTHER" id="PTHR24094">
    <property type="entry name" value="SECRETED PROTEIN"/>
    <property type="match status" value="1"/>
</dbReference>
<dbReference type="AlphaFoldDB" id="A0A2K8KNY0"/>
<sequence>MRQYFAVQAFKALFMILVPALAWSHSGGLDSAGGHSDRRSGLYHCHRAACDEGGPLVAASAQSPASDYKRADWPHWQDADGDCMNTRHEMLAVQATGPLTLSADGCSVARGQWLDPFSGALYTQASDLDVDHIVPLAWSHQHGGALWSKHQKTIFANDPENLLVVDDGLNQAKGAQGPNDWLPPNTAYHCTYLASWARLLSKYRLSMSDREAGLFRRQQQDCPA</sequence>
<evidence type="ECO:0000259" key="2">
    <source>
        <dbReference type="Pfam" id="PF07510"/>
    </source>
</evidence>